<reference evidence="4" key="1">
    <citation type="journal article" date="2019" name="Int. J. Syst. Evol. Microbiol.">
        <title>The Global Catalogue of Microorganisms (GCM) 10K type strain sequencing project: providing services to taxonomists for standard genome sequencing and annotation.</title>
        <authorList>
            <consortium name="The Broad Institute Genomics Platform"/>
            <consortium name="The Broad Institute Genome Sequencing Center for Infectious Disease"/>
            <person name="Wu L."/>
            <person name="Ma J."/>
        </authorList>
    </citation>
    <scope>NUCLEOTIDE SEQUENCE [LARGE SCALE GENOMIC DNA]</scope>
    <source>
        <strain evidence="4">CCUG 56331</strain>
    </source>
</reference>
<feature type="domain" description="Insertion element IS150 protein InsJ-like helix-turn-helix" evidence="2">
    <location>
        <begin position="46"/>
        <end position="96"/>
    </location>
</feature>
<gene>
    <name evidence="3" type="ORF">ACFPOH_00160</name>
</gene>
<evidence type="ECO:0000313" key="4">
    <source>
        <dbReference type="Proteomes" id="UP001595978"/>
    </source>
</evidence>
<evidence type="ECO:0000256" key="1">
    <source>
        <dbReference type="SAM" id="MobiDB-lite"/>
    </source>
</evidence>
<dbReference type="Pfam" id="PF13518">
    <property type="entry name" value="HTH_28"/>
    <property type="match status" value="1"/>
</dbReference>
<accession>A0ABW0R8L4</accession>
<proteinExistence type="predicted"/>
<evidence type="ECO:0000313" key="3">
    <source>
        <dbReference type="EMBL" id="MFC5540215.1"/>
    </source>
</evidence>
<comment type="caution">
    <text evidence="3">The sequence shown here is derived from an EMBL/GenBank/DDBJ whole genome shotgun (WGS) entry which is preliminary data.</text>
</comment>
<protein>
    <submittedName>
        <fullName evidence="3">Helix-turn-helix domain-containing protein</fullName>
    </submittedName>
</protein>
<keyword evidence="4" id="KW-1185">Reference proteome</keyword>
<evidence type="ECO:0000259" key="2">
    <source>
        <dbReference type="Pfam" id="PF13518"/>
    </source>
</evidence>
<feature type="compositionally biased region" description="Basic and acidic residues" evidence="1">
    <location>
        <begin position="89"/>
        <end position="101"/>
    </location>
</feature>
<dbReference type="EMBL" id="JBHSNQ010000004">
    <property type="protein sequence ID" value="MFC5540215.1"/>
    <property type="molecule type" value="Genomic_DNA"/>
</dbReference>
<dbReference type="InterPro" id="IPR010921">
    <property type="entry name" value="Trp_repressor/repl_initiator"/>
</dbReference>
<sequence>MKKHQISGRTILMKWVKKYTSHCDIKDSGKGLSKTMTKGRKTTLLERMEIVDFCLKHHKNYQLAAQTYQVSYQQVYQWVKKFELHGEEGLQDRRGRTKSEAELTTECPL</sequence>
<dbReference type="InterPro" id="IPR055247">
    <property type="entry name" value="InsJ-like_HTH"/>
</dbReference>
<organism evidence="3 4">
    <name type="scientific">Ureibacillus suwonensis</name>
    <dbReference type="NCBI Taxonomy" id="313007"/>
    <lineage>
        <taxon>Bacteria</taxon>
        <taxon>Bacillati</taxon>
        <taxon>Bacillota</taxon>
        <taxon>Bacilli</taxon>
        <taxon>Bacillales</taxon>
        <taxon>Caryophanaceae</taxon>
        <taxon>Ureibacillus</taxon>
    </lineage>
</organism>
<dbReference type="RefSeq" id="WP_390308542.1">
    <property type="nucleotide sequence ID" value="NZ_JBHSNQ010000004.1"/>
</dbReference>
<name>A0ABW0R8L4_9BACL</name>
<dbReference type="Gene3D" id="1.10.10.10">
    <property type="entry name" value="Winged helix-like DNA-binding domain superfamily/Winged helix DNA-binding domain"/>
    <property type="match status" value="1"/>
</dbReference>
<feature type="region of interest" description="Disordered" evidence="1">
    <location>
        <begin position="89"/>
        <end position="109"/>
    </location>
</feature>
<dbReference type="SUPFAM" id="SSF48295">
    <property type="entry name" value="TrpR-like"/>
    <property type="match status" value="1"/>
</dbReference>
<dbReference type="InterPro" id="IPR036388">
    <property type="entry name" value="WH-like_DNA-bd_sf"/>
</dbReference>
<dbReference type="Proteomes" id="UP001595978">
    <property type="component" value="Unassembled WGS sequence"/>
</dbReference>